<dbReference type="STRING" id="144026.SAMN04488568_101257"/>
<dbReference type="GO" id="GO:0008803">
    <property type="term" value="F:bis(5'-nucleosyl)-tetraphosphatase (symmetrical) activity"/>
    <property type="evidence" value="ECO:0007669"/>
    <property type="project" value="TreeGrafter"/>
</dbReference>
<dbReference type="GO" id="GO:0110154">
    <property type="term" value="P:RNA decapping"/>
    <property type="evidence" value="ECO:0007669"/>
    <property type="project" value="TreeGrafter"/>
</dbReference>
<dbReference type="InterPro" id="IPR004843">
    <property type="entry name" value="Calcineurin-like_PHP"/>
</dbReference>
<dbReference type="RefSeq" id="WP_233342247.1">
    <property type="nucleotide sequence ID" value="NZ_FNHG01000001.1"/>
</dbReference>
<proteinExistence type="predicted"/>
<accession>A0A1G9LYD7</accession>
<dbReference type="GO" id="GO:0005737">
    <property type="term" value="C:cytoplasm"/>
    <property type="evidence" value="ECO:0007669"/>
    <property type="project" value="TreeGrafter"/>
</dbReference>
<dbReference type="PANTHER" id="PTHR42850:SF4">
    <property type="entry name" value="ZINC-DEPENDENT ENDOPOLYPHOSPHATASE"/>
    <property type="match status" value="1"/>
</dbReference>
<protein>
    <submittedName>
        <fullName evidence="2">Serine/threonine protein phosphatase 1</fullName>
    </submittedName>
</protein>
<dbReference type="AlphaFoldDB" id="A0A1G9LYD7"/>
<gene>
    <name evidence="2" type="ORF">SAMN04488568_101257</name>
</gene>
<dbReference type="InterPro" id="IPR029052">
    <property type="entry name" value="Metallo-depent_PP-like"/>
</dbReference>
<evidence type="ECO:0000259" key="1">
    <source>
        <dbReference type="Pfam" id="PF00149"/>
    </source>
</evidence>
<reference evidence="2 3" key="1">
    <citation type="submission" date="2016-10" db="EMBL/GenBank/DDBJ databases">
        <authorList>
            <person name="de Groot N.N."/>
        </authorList>
    </citation>
    <scope>NUCLEOTIDE SEQUENCE [LARGE SCALE GENOMIC DNA]</scope>
    <source>
        <strain evidence="2 3">DSM 16077</strain>
    </source>
</reference>
<dbReference type="EMBL" id="FNHG01000001">
    <property type="protein sequence ID" value="SDL66936.1"/>
    <property type="molecule type" value="Genomic_DNA"/>
</dbReference>
<dbReference type="PANTHER" id="PTHR42850">
    <property type="entry name" value="METALLOPHOSPHOESTERASE"/>
    <property type="match status" value="1"/>
</dbReference>
<dbReference type="Proteomes" id="UP000199759">
    <property type="component" value="Unassembled WGS sequence"/>
</dbReference>
<dbReference type="GO" id="GO:0016791">
    <property type="term" value="F:phosphatase activity"/>
    <property type="evidence" value="ECO:0007669"/>
    <property type="project" value="TreeGrafter"/>
</dbReference>
<dbReference type="CDD" id="cd00144">
    <property type="entry name" value="MPP_PPP_family"/>
    <property type="match status" value="1"/>
</dbReference>
<keyword evidence="3" id="KW-1185">Reference proteome</keyword>
<dbReference type="SUPFAM" id="SSF56300">
    <property type="entry name" value="Metallo-dependent phosphatases"/>
    <property type="match status" value="1"/>
</dbReference>
<organism evidence="2 3">
    <name type="scientific">Maricaulis salignorans</name>
    <dbReference type="NCBI Taxonomy" id="144026"/>
    <lineage>
        <taxon>Bacteria</taxon>
        <taxon>Pseudomonadati</taxon>
        <taxon>Pseudomonadota</taxon>
        <taxon>Alphaproteobacteria</taxon>
        <taxon>Maricaulales</taxon>
        <taxon>Maricaulaceae</taxon>
        <taxon>Maricaulis</taxon>
    </lineage>
</organism>
<name>A0A1G9LYD7_9PROT</name>
<evidence type="ECO:0000313" key="2">
    <source>
        <dbReference type="EMBL" id="SDL66936.1"/>
    </source>
</evidence>
<dbReference type="Pfam" id="PF00149">
    <property type="entry name" value="Metallophos"/>
    <property type="match status" value="1"/>
</dbReference>
<dbReference type="Gene3D" id="3.60.21.10">
    <property type="match status" value="1"/>
</dbReference>
<evidence type="ECO:0000313" key="3">
    <source>
        <dbReference type="Proteomes" id="UP000199759"/>
    </source>
</evidence>
<dbReference type="InterPro" id="IPR050126">
    <property type="entry name" value="Ap4A_hydrolase"/>
</dbReference>
<feature type="domain" description="Calcineurin-like phosphoesterase" evidence="1">
    <location>
        <begin position="21"/>
        <end position="213"/>
    </location>
</feature>
<sequence>MIGSFLKRFTGERAGPALPGTVYAVGDIHGRRDLLLELLAMIDSDDPAGTADLIFLGDYIDRGPESAGVVEVLLSDPRVSRRRPVFLKGNHEATLLAFLEDARHGAAWQRFGGTDTLLSYGVRPPRGASDDPAAWEHSRRQLGSLLPPSHLEFFRDLVLFEERGGYFFVHAGIDPARPVLAQSEAEYLWIRDAFLQDDRKLSHVIVHGHTPEPSPVADRRRVGTDTGAYASGVLTAARIDSAGVRFIST</sequence>